<accession>A0A5J4QA94</accession>
<evidence type="ECO:0000313" key="2">
    <source>
        <dbReference type="EMBL" id="KAA6318392.1"/>
    </source>
</evidence>
<protein>
    <recommendedName>
        <fullName evidence="3">Plasmid recombination enzyme</fullName>
    </recommendedName>
</protein>
<name>A0A5J4QA94_9ZZZZ</name>
<evidence type="ECO:0008006" key="3">
    <source>
        <dbReference type="Google" id="ProtNLM"/>
    </source>
</evidence>
<evidence type="ECO:0000256" key="1">
    <source>
        <dbReference type="SAM" id="Coils"/>
    </source>
</evidence>
<proteinExistence type="predicted"/>
<comment type="caution">
    <text evidence="2">The sequence shown here is derived from an EMBL/GenBank/DDBJ whole genome shotgun (WGS) entry which is preliminary data.</text>
</comment>
<keyword evidence="1" id="KW-0175">Coiled coil</keyword>
<dbReference type="AlphaFoldDB" id="A0A5J4QA94"/>
<reference evidence="2" key="1">
    <citation type="submission" date="2019-03" db="EMBL/GenBank/DDBJ databases">
        <title>Single cell metagenomics reveals metabolic interactions within the superorganism composed of flagellate Streblomastix strix and complex community of Bacteroidetes bacteria on its surface.</title>
        <authorList>
            <person name="Treitli S.C."/>
            <person name="Kolisko M."/>
            <person name="Husnik F."/>
            <person name="Keeling P."/>
            <person name="Hampl V."/>
        </authorList>
    </citation>
    <scope>NUCLEOTIDE SEQUENCE</scope>
    <source>
        <strain evidence="2">STM</strain>
    </source>
</reference>
<gene>
    <name evidence="2" type="ORF">EZS27_031588</name>
</gene>
<feature type="coiled-coil region" evidence="1">
    <location>
        <begin position="3"/>
        <end position="72"/>
    </location>
</feature>
<sequence length="189" mass="22415">MKNEHLKEEIEDLQEQKEATQEEVRYIYDQKDEARDKFLTMDEYAKQKNKELATIETKLQKAKQEYKPYKAQEELNQIHELFPMMKEQLRIADLCQKIGFTIEAVRKLLGGITLSIASGKLYSPEHKQYFEVKDAKMKIEKEPDNPNKLRLAINGMDVVEWFRQKYKEVQQRVVANFLQASPKNKGFRL</sequence>
<organism evidence="2">
    <name type="scientific">termite gut metagenome</name>
    <dbReference type="NCBI Taxonomy" id="433724"/>
    <lineage>
        <taxon>unclassified sequences</taxon>
        <taxon>metagenomes</taxon>
        <taxon>organismal metagenomes</taxon>
    </lineage>
</organism>
<dbReference type="EMBL" id="SNRY01004202">
    <property type="protein sequence ID" value="KAA6318392.1"/>
    <property type="molecule type" value="Genomic_DNA"/>
</dbReference>